<reference evidence="7" key="1">
    <citation type="submission" date="2022-10" db="EMBL/GenBank/DDBJ databases">
        <title>Chitiniphilus purpureus sp. nov., a novel chitin-degrading bacterium isolated from crawfish pond sediment.</title>
        <authorList>
            <person name="Li K."/>
        </authorList>
    </citation>
    <scope>NUCLEOTIDE SEQUENCE</scope>
    <source>
        <strain evidence="7">CD1</strain>
    </source>
</reference>
<comment type="subcellular location">
    <subcellularLocation>
        <location evidence="1">Membrane</location>
        <topology evidence="1">Multi-pass membrane protein</topology>
    </subcellularLocation>
</comment>
<feature type="transmembrane region" description="Helical" evidence="5">
    <location>
        <begin position="291"/>
        <end position="313"/>
    </location>
</feature>
<evidence type="ECO:0000256" key="2">
    <source>
        <dbReference type="ARBA" id="ARBA00022692"/>
    </source>
</evidence>
<proteinExistence type="predicted"/>
<evidence type="ECO:0000313" key="8">
    <source>
        <dbReference type="Proteomes" id="UP001061302"/>
    </source>
</evidence>
<keyword evidence="8" id="KW-1185">Reference proteome</keyword>
<dbReference type="EMBL" id="CP106753">
    <property type="protein sequence ID" value="UXY14325.1"/>
    <property type="molecule type" value="Genomic_DNA"/>
</dbReference>
<name>A0ABY6DIY8_9NEIS</name>
<dbReference type="InterPro" id="IPR011547">
    <property type="entry name" value="SLC26A/SulP_dom"/>
</dbReference>
<feature type="transmembrane region" description="Helical" evidence="5">
    <location>
        <begin position="117"/>
        <end position="137"/>
    </location>
</feature>
<feature type="transmembrane region" description="Helical" evidence="5">
    <location>
        <begin position="213"/>
        <end position="231"/>
    </location>
</feature>
<dbReference type="RefSeq" id="WP_263123624.1">
    <property type="nucleotide sequence ID" value="NZ_CP106753.1"/>
</dbReference>
<keyword evidence="2 5" id="KW-0812">Transmembrane</keyword>
<evidence type="ECO:0000259" key="6">
    <source>
        <dbReference type="Pfam" id="PF00916"/>
    </source>
</evidence>
<dbReference type="Pfam" id="PF00916">
    <property type="entry name" value="Sulfate_transp"/>
    <property type="match status" value="1"/>
</dbReference>
<feature type="transmembrane region" description="Helical" evidence="5">
    <location>
        <begin position="149"/>
        <end position="169"/>
    </location>
</feature>
<feature type="transmembrane region" description="Helical" evidence="5">
    <location>
        <begin position="243"/>
        <end position="262"/>
    </location>
</feature>
<feature type="transmembrane region" description="Helical" evidence="5">
    <location>
        <begin position="421"/>
        <end position="448"/>
    </location>
</feature>
<dbReference type="Proteomes" id="UP001061302">
    <property type="component" value="Chromosome"/>
</dbReference>
<keyword evidence="4 5" id="KW-0472">Membrane</keyword>
<dbReference type="PANTHER" id="PTHR11814">
    <property type="entry name" value="SULFATE TRANSPORTER"/>
    <property type="match status" value="1"/>
</dbReference>
<feature type="transmembrane region" description="Helical" evidence="5">
    <location>
        <begin position="48"/>
        <end position="68"/>
    </location>
</feature>
<protein>
    <submittedName>
        <fullName evidence="7">SulP family inorganic anion transporter</fullName>
    </submittedName>
</protein>
<feature type="transmembrane region" description="Helical" evidence="5">
    <location>
        <begin position="333"/>
        <end position="351"/>
    </location>
</feature>
<evidence type="ECO:0000313" key="7">
    <source>
        <dbReference type="EMBL" id="UXY14325.1"/>
    </source>
</evidence>
<feature type="transmembrane region" description="Helical" evidence="5">
    <location>
        <begin position="75"/>
        <end position="97"/>
    </location>
</feature>
<keyword evidence="3 5" id="KW-1133">Transmembrane helix</keyword>
<organism evidence="7 8">
    <name type="scientific">Chitiniphilus purpureus</name>
    <dbReference type="NCBI Taxonomy" id="2981137"/>
    <lineage>
        <taxon>Bacteria</taxon>
        <taxon>Pseudomonadati</taxon>
        <taxon>Pseudomonadota</taxon>
        <taxon>Betaproteobacteria</taxon>
        <taxon>Neisseriales</taxon>
        <taxon>Chitinibacteraceae</taxon>
        <taxon>Chitiniphilus</taxon>
    </lineage>
</organism>
<sequence>MKDSAQATLSIGEVDALSASRGTGDAKQGKGGILQGILDWRRHAAADFLASIVVFLVALPLCMGIAIASGVPPALGILTGIIGGIFAGILAGSPLLVSGPAAGLAVINWELVQQHGILALGPVVLMAGLLQMVAGTFRLGQWFRAVSPSVIHGMLAGIGVSIVAAQLYIMLDLKPIGNGIRNLAHFPSELASVVTNLAQGQGTLLGQVGGSSSHLAAMVGVFTIVVLLAWSKFAPKSMKLVPAPLVAVIMGALLATVLNLPIRYVNVPSNLLEGVQVTSMASLSSAFSGPLFMAALAMAFIASAETLLSAVAVDKLHDGPRTRYSKELFAQGVGNTLCGLIGALPMTGVIARSSTNVQAGAKSRGSTILHAIWLLLFVSLLPVVLRHIPIASLAAVLIVIGCKLINPRDIAKLMHFGKVELGIYIITLVAIVCSDLLDGVILGIGLAFGKLLYDLLHLDTNLKVEHVTHRAVLKLSGAATFIRLPKLAAVLEKVPNNVELHVNIRELSYIDPACLELLEDWGEQHKSTGGSVVIEWETLFSKYRRDGKRTTQQLHGSVGTADT</sequence>
<evidence type="ECO:0000256" key="4">
    <source>
        <dbReference type="ARBA" id="ARBA00023136"/>
    </source>
</evidence>
<gene>
    <name evidence="7" type="ORF">N8I74_13495</name>
</gene>
<dbReference type="InterPro" id="IPR001902">
    <property type="entry name" value="SLC26A/SulP_fam"/>
</dbReference>
<evidence type="ECO:0000256" key="3">
    <source>
        <dbReference type="ARBA" id="ARBA00022989"/>
    </source>
</evidence>
<evidence type="ECO:0000256" key="5">
    <source>
        <dbReference type="SAM" id="Phobius"/>
    </source>
</evidence>
<accession>A0ABY6DIY8</accession>
<feature type="domain" description="SLC26A/SulP transporter" evidence="6">
    <location>
        <begin position="46"/>
        <end position="427"/>
    </location>
</feature>
<feature type="transmembrane region" description="Helical" evidence="5">
    <location>
        <begin position="371"/>
        <end position="400"/>
    </location>
</feature>
<evidence type="ECO:0000256" key="1">
    <source>
        <dbReference type="ARBA" id="ARBA00004141"/>
    </source>
</evidence>